<organism evidence="1 2">
    <name type="scientific">Oedothorax gibbosus</name>
    <dbReference type="NCBI Taxonomy" id="931172"/>
    <lineage>
        <taxon>Eukaryota</taxon>
        <taxon>Metazoa</taxon>
        <taxon>Ecdysozoa</taxon>
        <taxon>Arthropoda</taxon>
        <taxon>Chelicerata</taxon>
        <taxon>Arachnida</taxon>
        <taxon>Araneae</taxon>
        <taxon>Araneomorphae</taxon>
        <taxon>Entelegynae</taxon>
        <taxon>Araneoidea</taxon>
        <taxon>Linyphiidae</taxon>
        <taxon>Erigoninae</taxon>
        <taxon>Oedothorax</taxon>
    </lineage>
</organism>
<protein>
    <submittedName>
        <fullName evidence="1">Uncharacterized protein</fullName>
    </submittedName>
</protein>
<dbReference type="EMBL" id="JAFNEN010000996">
    <property type="protein sequence ID" value="KAG8175477.1"/>
    <property type="molecule type" value="Genomic_DNA"/>
</dbReference>
<keyword evidence="2" id="KW-1185">Reference proteome</keyword>
<dbReference type="AlphaFoldDB" id="A0AAV6TU36"/>
<accession>A0AAV6TU36</accession>
<proteinExistence type="predicted"/>
<comment type="caution">
    <text evidence="1">The sequence shown here is derived from an EMBL/GenBank/DDBJ whole genome shotgun (WGS) entry which is preliminary data.</text>
</comment>
<gene>
    <name evidence="1" type="ORF">JTE90_004169</name>
</gene>
<dbReference type="Proteomes" id="UP000827092">
    <property type="component" value="Unassembled WGS sequence"/>
</dbReference>
<evidence type="ECO:0000313" key="2">
    <source>
        <dbReference type="Proteomes" id="UP000827092"/>
    </source>
</evidence>
<sequence length="114" mass="13352">MGPSPFKFNQICLSRIATENTPSSLFLFFSRLFPVAEACEFHLSTLQMKEDYNEMEMANNRLNPINNTVYHWHNKWRLLNLGPRSAIGLIEKLKEGKNRHICEEKGITHLLWSF</sequence>
<name>A0AAV6TU36_9ARAC</name>
<evidence type="ECO:0000313" key="1">
    <source>
        <dbReference type="EMBL" id="KAG8175477.1"/>
    </source>
</evidence>
<reference evidence="1 2" key="1">
    <citation type="journal article" date="2022" name="Nat. Ecol. Evol.">
        <title>A masculinizing supergene underlies an exaggerated male reproductive morph in a spider.</title>
        <authorList>
            <person name="Hendrickx F."/>
            <person name="De Corte Z."/>
            <person name="Sonet G."/>
            <person name="Van Belleghem S.M."/>
            <person name="Kostlbacher S."/>
            <person name="Vangestel C."/>
        </authorList>
    </citation>
    <scope>NUCLEOTIDE SEQUENCE [LARGE SCALE GENOMIC DNA]</scope>
    <source>
        <strain evidence="1">W744_W776</strain>
    </source>
</reference>